<dbReference type="Gene3D" id="3.90.79.10">
    <property type="entry name" value="Nucleoside Triphosphate Pyrophosphohydrolase"/>
    <property type="match status" value="1"/>
</dbReference>
<comment type="similarity">
    <text evidence="2">Belongs to the Nudix hydrolase family.</text>
</comment>
<sequence>MLNNPDEQVDIIDLHNRPVGIASKSVAHHDGLLHRIVIGELINSKGEYCFVRQAEGRQDAGQFVSPIGGHVQTGERIEDALVRECQEEVGLTPSQIKFIGSTLYNREVIGRKENHLFFVYSLTTDRSPVLNHESVEYRWFSVADIQSSLKTNPNLFGGAWHHVFQNCFPSIYAST</sequence>
<evidence type="ECO:0000259" key="6">
    <source>
        <dbReference type="PROSITE" id="PS51462"/>
    </source>
</evidence>
<dbReference type="SUPFAM" id="SSF55811">
    <property type="entry name" value="Nudix"/>
    <property type="match status" value="1"/>
</dbReference>
<evidence type="ECO:0000256" key="3">
    <source>
        <dbReference type="ARBA" id="ARBA00022723"/>
    </source>
</evidence>
<organism evidence="7 8">
    <name type="scientific">Candidatus Collierbacteria bacterium CG10_big_fil_rev_8_21_14_0_10_44_9</name>
    <dbReference type="NCBI Taxonomy" id="1974535"/>
    <lineage>
        <taxon>Bacteria</taxon>
        <taxon>Candidatus Collieribacteriota</taxon>
    </lineage>
</organism>
<reference evidence="8" key="1">
    <citation type="submission" date="2017-09" db="EMBL/GenBank/DDBJ databases">
        <title>Depth-based differentiation of microbial function through sediment-hosted aquifers and enrichment of novel symbionts in the deep terrestrial subsurface.</title>
        <authorList>
            <person name="Probst A.J."/>
            <person name="Ladd B."/>
            <person name="Jarett J.K."/>
            <person name="Geller-Mcgrath D.E."/>
            <person name="Sieber C.M.K."/>
            <person name="Emerson J.B."/>
            <person name="Anantharaman K."/>
            <person name="Thomas B.C."/>
            <person name="Malmstrom R."/>
            <person name="Stieglmeier M."/>
            <person name="Klingl A."/>
            <person name="Woyke T."/>
            <person name="Ryan C.M."/>
            <person name="Banfield J.F."/>
        </authorList>
    </citation>
    <scope>NUCLEOTIDE SEQUENCE [LARGE SCALE GENOMIC DNA]</scope>
</reference>
<dbReference type="GO" id="GO:0016818">
    <property type="term" value="F:hydrolase activity, acting on acid anhydrides, in phosphorus-containing anhydrides"/>
    <property type="evidence" value="ECO:0007669"/>
    <property type="project" value="TreeGrafter"/>
</dbReference>
<evidence type="ECO:0000313" key="8">
    <source>
        <dbReference type="Proteomes" id="UP000230796"/>
    </source>
</evidence>
<evidence type="ECO:0000256" key="2">
    <source>
        <dbReference type="ARBA" id="ARBA00005582"/>
    </source>
</evidence>
<dbReference type="GO" id="GO:0005737">
    <property type="term" value="C:cytoplasm"/>
    <property type="evidence" value="ECO:0007669"/>
    <property type="project" value="TreeGrafter"/>
</dbReference>
<dbReference type="PANTHER" id="PTHR43758">
    <property type="entry name" value="7,8-DIHYDRO-8-OXOGUANINE TRIPHOSPHATASE"/>
    <property type="match status" value="1"/>
</dbReference>
<keyword evidence="3" id="KW-0479">Metal-binding</keyword>
<evidence type="ECO:0000256" key="1">
    <source>
        <dbReference type="ARBA" id="ARBA00001946"/>
    </source>
</evidence>
<evidence type="ECO:0000256" key="4">
    <source>
        <dbReference type="ARBA" id="ARBA00022801"/>
    </source>
</evidence>
<dbReference type="AlphaFoldDB" id="A0A2H0VKP0"/>
<feature type="domain" description="Nudix hydrolase" evidence="6">
    <location>
        <begin position="32"/>
        <end position="162"/>
    </location>
</feature>
<name>A0A2H0VKP0_9BACT</name>
<dbReference type="InterPro" id="IPR000086">
    <property type="entry name" value="NUDIX_hydrolase_dom"/>
</dbReference>
<keyword evidence="4" id="KW-0378">Hydrolase</keyword>
<evidence type="ECO:0000313" key="7">
    <source>
        <dbReference type="EMBL" id="PIR98919.1"/>
    </source>
</evidence>
<dbReference type="Pfam" id="PF00293">
    <property type="entry name" value="NUDIX"/>
    <property type="match status" value="1"/>
</dbReference>
<dbReference type="Proteomes" id="UP000230796">
    <property type="component" value="Unassembled WGS sequence"/>
</dbReference>
<dbReference type="PROSITE" id="PS51462">
    <property type="entry name" value="NUDIX"/>
    <property type="match status" value="1"/>
</dbReference>
<dbReference type="GO" id="GO:0046872">
    <property type="term" value="F:metal ion binding"/>
    <property type="evidence" value="ECO:0007669"/>
    <property type="project" value="UniProtKB-KW"/>
</dbReference>
<gene>
    <name evidence="7" type="ORF">COT87_02200</name>
</gene>
<dbReference type="PANTHER" id="PTHR43758:SF8">
    <property type="entry name" value="8-OXO-DGTP DIPHOSPHATASE YTKD-RELATED"/>
    <property type="match status" value="1"/>
</dbReference>
<comment type="caution">
    <text evidence="7">The sequence shown here is derived from an EMBL/GenBank/DDBJ whole genome shotgun (WGS) entry which is preliminary data.</text>
</comment>
<proteinExistence type="inferred from homology"/>
<keyword evidence="5" id="KW-0460">Magnesium</keyword>
<protein>
    <recommendedName>
        <fullName evidence="6">Nudix hydrolase domain-containing protein</fullName>
    </recommendedName>
</protein>
<accession>A0A2H0VKP0</accession>
<dbReference type="InterPro" id="IPR015797">
    <property type="entry name" value="NUDIX_hydrolase-like_dom_sf"/>
</dbReference>
<comment type="cofactor">
    <cofactor evidence="1">
        <name>Mg(2+)</name>
        <dbReference type="ChEBI" id="CHEBI:18420"/>
    </cofactor>
</comment>
<dbReference type="EMBL" id="PFAF01000044">
    <property type="protein sequence ID" value="PIR98919.1"/>
    <property type="molecule type" value="Genomic_DNA"/>
</dbReference>
<evidence type="ECO:0000256" key="5">
    <source>
        <dbReference type="ARBA" id="ARBA00022842"/>
    </source>
</evidence>